<dbReference type="GO" id="GO:0004760">
    <property type="term" value="F:L-serine-pyruvate transaminase activity"/>
    <property type="evidence" value="ECO:0007669"/>
    <property type="project" value="TreeGrafter"/>
</dbReference>
<evidence type="ECO:0000313" key="10">
    <source>
        <dbReference type="Proteomes" id="UP000696931"/>
    </source>
</evidence>
<dbReference type="Gene3D" id="3.40.640.10">
    <property type="entry name" value="Type I PLP-dependent aspartate aminotransferase-like (Major domain)"/>
    <property type="match status" value="1"/>
</dbReference>
<feature type="modified residue" description="N6-(pyridoxal phosphate)lysine" evidence="5">
    <location>
        <position position="199"/>
    </location>
</feature>
<sequence>MSATPPFKTSTRPRLFTPGPVEIPVRILRALSQVAPHHRTDVFRATYTKVSEDLKWLHQTQGEVLMLAASGTGAMEATVVNLMAPGAKALVLVGGKFGERWANLCKAFGVPYETITVEWGNAIPPAEVAAKLDADAAITTVFATQSETSTATWYDIRAIAKETRARGKRLVVDAITGVGVHPLPQDEWGVDVVVTGSQKGLMSPPGIATVSLAPWALDAIEGERLPRFYWDLRKARKNLPAGESAFTPAVSLIFAVGEAIAMMREEGLENVHRRHAKLAAAVRAGAQKLGFTLFSKSPANSVTALLPPAGVEASAIVKRLREVHGITVAGGQDHMKGKMIRVGHMGSYDLSDMYVVLGALEECVNALGHAADGACSAAREAWEAAS</sequence>
<protein>
    <submittedName>
        <fullName evidence="9">Alanine--glyoxylate aminotransferase family protein</fullName>
    </submittedName>
</protein>
<evidence type="ECO:0000256" key="2">
    <source>
        <dbReference type="ARBA" id="ARBA00009236"/>
    </source>
</evidence>
<evidence type="ECO:0000256" key="1">
    <source>
        <dbReference type="ARBA" id="ARBA00001933"/>
    </source>
</evidence>
<keyword evidence="9" id="KW-0808">Transferase</keyword>
<evidence type="ECO:0000256" key="4">
    <source>
        <dbReference type="PIRSR" id="PIRSR000524-1"/>
    </source>
</evidence>
<gene>
    <name evidence="9" type="ORF">HZA61_13175</name>
</gene>
<dbReference type="InterPro" id="IPR020578">
    <property type="entry name" value="Aminotrans_V_PyrdxlP_BS"/>
</dbReference>
<dbReference type="InterPro" id="IPR015421">
    <property type="entry name" value="PyrdxlP-dep_Trfase_major"/>
</dbReference>
<evidence type="ECO:0000256" key="5">
    <source>
        <dbReference type="PIRSR" id="PIRSR000524-50"/>
    </source>
</evidence>
<evidence type="ECO:0000256" key="3">
    <source>
        <dbReference type="ARBA" id="ARBA00022898"/>
    </source>
</evidence>
<proteinExistence type="inferred from homology"/>
<dbReference type="Proteomes" id="UP000696931">
    <property type="component" value="Unassembled WGS sequence"/>
</dbReference>
<accession>A0A933SFN4</accession>
<comment type="cofactor">
    <cofactor evidence="1 5 7">
        <name>pyridoxal 5'-phosphate</name>
        <dbReference type="ChEBI" id="CHEBI:597326"/>
    </cofactor>
</comment>
<comment type="similarity">
    <text evidence="2 6">Belongs to the class-V pyridoxal-phosphate-dependent aminotransferase family.</text>
</comment>
<organism evidence="9 10">
    <name type="scientific">Eiseniibacteriota bacterium</name>
    <dbReference type="NCBI Taxonomy" id="2212470"/>
    <lineage>
        <taxon>Bacteria</taxon>
        <taxon>Candidatus Eiseniibacteriota</taxon>
    </lineage>
</organism>
<dbReference type="GO" id="GO:0019265">
    <property type="term" value="P:glycine biosynthetic process, by transamination of glyoxylate"/>
    <property type="evidence" value="ECO:0007669"/>
    <property type="project" value="TreeGrafter"/>
</dbReference>
<keyword evidence="9" id="KW-0032">Aminotransferase</keyword>
<dbReference type="InterPro" id="IPR024169">
    <property type="entry name" value="SP_NH2Trfase/AEP_transaminase"/>
</dbReference>
<evidence type="ECO:0000313" key="9">
    <source>
        <dbReference type="EMBL" id="MBI5170435.1"/>
    </source>
</evidence>
<dbReference type="Gene3D" id="3.90.1150.10">
    <property type="entry name" value="Aspartate Aminotransferase, domain 1"/>
    <property type="match status" value="1"/>
</dbReference>
<feature type="binding site" evidence="4">
    <location>
        <position position="341"/>
    </location>
    <ligand>
        <name>substrate</name>
    </ligand>
</feature>
<dbReference type="InterPro" id="IPR015422">
    <property type="entry name" value="PyrdxlP-dep_Trfase_small"/>
</dbReference>
<dbReference type="PIRSF" id="PIRSF000524">
    <property type="entry name" value="SPT"/>
    <property type="match status" value="1"/>
</dbReference>
<keyword evidence="3 5" id="KW-0663">Pyridoxal phosphate</keyword>
<dbReference type="SUPFAM" id="SSF53383">
    <property type="entry name" value="PLP-dependent transferases"/>
    <property type="match status" value="1"/>
</dbReference>
<evidence type="ECO:0000259" key="8">
    <source>
        <dbReference type="Pfam" id="PF00266"/>
    </source>
</evidence>
<dbReference type="Pfam" id="PF00266">
    <property type="entry name" value="Aminotran_5"/>
    <property type="match status" value="1"/>
</dbReference>
<dbReference type="GO" id="GO:0008453">
    <property type="term" value="F:alanine-glyoxylate transaminase activity"/>
    <property type="evidence" value="ECO:0007669"/>
    <property type="project" value="TreeGrafter"/>
</dbReference>
<dbReference type="EMBL" id="JACRIW010000093">
    <property type="protein sequence ID" value="MBI5170435.1"/>
    <property type="molecule type" value="Genomic_DNA"/>
</dbReference>
<dbReference type="PANTHER" id="PTHR21152:SF40">
    <property type="entry name" value="ALANINE--GLYOXYLATE AMINOTRANSFERASE"/>
    <property type="match status" value="1"/>
</dbReference>
<reference evidence="9" key="1">
    <citation type="submission" date="2020-07" db="EMBL/GenBank/DDBJ databases">
        <title>Huge and variable diversity of episymbiotic CPR bacteria and DPANN archaea in groundwater ecosystems.</title>
        <authorList>
            <person name="He C.Y."/>
            <person name="Keren R."/>
            <person name="Whittaker M."/>
            <person name="Farag I.F."/>
            <person name="Doudna J."/>
            <person name="Cate J.H.D."/>
            <person name="Banfield J.F."/>
        </authorList>
    </citation>
    <scope>NUCLEOTIDE SEQUENCE</scope>
    <source>
        <strain evidence="9">NC_groundwater_1813_Pr3_B-0.1um_71_17</strain>
    </source>
</reference>
<evidence type="ECO:0000256" key="7">
    <source>
        <dbReference type="RuleBase" id="RU004504"/>
    </source>
</evidence>
<evidence type="ECO:0000256" key="6">
    <source>
        <dbReference type="RuleBase" id="RU004075"/>
    </source>
</evidence>
<dbReference type="InterPro" id="IPR000192">
    <property type="entry name" value="Aminotrans_V_dom"/>
</dbReference>
<comment type="caution">
    <text evidence="9">The sequence shown here is derived from an EMBL/GenBank/DDBJ whole genome shotgun (WGS) entry which is preliminary data.</text>
</comment>
<name>A0A933SFN4_UNCEI</name>
<dbReference type="PANTHER" id="PTHR21152">
    <property type="entry name" value="AMINOTRANSFERASE CLASS V"/>
    <property type="match status" value="1"/>
</dbReference>
<feature type="domain" description="Aminotransferase class V" evidence="8">
    <location>
        <begin position="37"/>
        <end position="334"/>
    </location>
</feature>
<dbReference type="PROSITE" id="PS00595">
    <property type="entry name" value="AA_TRANSFER_CLASS_5"/>
    <property type="match status" value="1"/>
</dbReference>
<dbReference type="InterPro" id="IPR015424">
    <property type="entry name" value="PyrdxlP-dep_Trfase"/>
</dbReference>
<dbReference type="AlphaFoldDB" id="A0A933SFN4"/>